<dbReference type="EMBL" id="CP001147">
    <property type="protein sequence ID" value="ACI20805.1"/>
    <property type="molecule type" value="Genomic_DNA"/>
</dbReference>
<organism evidence="8 9">
    <name type="scientific">Thermodesulfovibrio yellowstonii (strain ATCC 51303 / DSM 11347 / YP87)</name>
    <dbReference type="NCBI Taxonomy" id="289376"/>
    <lineage>
        <taxon>Bacteria</taxon>
        <taxon>Pseudomonadati</taxon>
        <taxon>Nitrospirota</taxon>
        <taxon>Thermodesulfovibrionia</taxon>
        <taxon>Thermodesulfovibrionales</taxon>
        <taxon>Thermodesulfovibrionaceae</taxon>
        <taxon>Thermodesulfovibrio</taxon>
    </lineage>
</organism>
<dbReference type="PANTHER" id="PTHR32089">
    <property type="entry name" value="METHYL-ACCEPTING CHEMOTAXIS PROTEIN MCPB"/>
    <property type="match status" value="1"/>
</dbReference>
<dbReference type="PATRIC" id="fig|289376.4.peg.1433"/>
<dbReference type="PROSITE" id="PS50885">
    <property type="entry name" value="HAMP"/>
    <property type="match status" value="1"/>
</dbReference>
<keyword evidence="5" id="KW-1133">Transmembrane helix</keyword>
<dbReference type="SMART" id="SM00283">
    <property type="entry name" value="MA"/>
    <property type="match status" value="1"/>
</dbReference>
<evidence type="ECO:0000259" key="7">
    <source>
        <dbReference type="PROSITE" id="PS50885"/>
    </source>
</evidence>
<dbReference type="eggNOG" id="COG0840">
    <property type="taxonomic scope" value="Bacteria"/>
</dbReference>
<dbReference type="SMART" id="SM00304">
    <property type="entry name" value="HAMP"/>
    <property type="match status" value="1"/>
</dbReference>
<feature type="transmembrane region" description="Helical" evidence="5">
    <location>
        <begin position="12"/>
        <end position="31"/>
    </location>
</feature>
<dbReference type="Proteomes" id="UP000000718">
    <property type="component" value="Chromosome"/>
</dbReference>
<proteinExistence type="inferred from homology"/>
<feature type="domain" description="Methyl-accepting transducer" evidence="6">
    <location>
        <begin position="267"/>
        <end position="503"/>
    </location>
</feature>
<dbReference type="Gene3D" id="1.10.287.950">
    <property type="entry name" value="Methyl-accepting chemotaxis protein"/>
    <property type="match status" value="1"/>
</dbReference>
<dbReference type="CDD" id="cd19411">
    <property type="entry name" value="MCP2201-like_sensor"/>
    <property type="match status" value="1"/>
</dbReference>
<dbReference type="InterPro" id="IPR004090">
    <property type="entry name" value="Chemotax_Me-accpt_rcpt"/>
</dbReference>
<comment type="subcellular location">
    <subcellularLocation>
        <location evidence="1">Membrane</location>
    </subcellularLocation>
</comment>
<dbReference type="GO" id="GO:0006935">
    <property type="term" value="P:chemotaxis"/>
    <property type="evidence" value="ECO:0000318"/>
    <property type="project" value="GO_Central"/>
</dbReference>
<sequence>MFKNLTIGKKLMVGFGTIIFLLVILSAYTLYSIISSATKVHDLEERFDKLLYAAEIQREVNAIHLKARKMFLINDISKKQEIMKEIEEHRKYYRKRMEELGKITRNQEGKQKLQNLINASNETRDANNKAFQLALAGKNQEAIELYLKEVESKAGNREKALNELVNYYHKTATKTTVDINQSFNYELIISIILSVISIAIGIFFALFISRSVKKPVTELKGVLGKVAQGDLSVDIKVESKDELGMIAQSVHEAITSIKRLIAESKTISSSLASSSEELSATTEEISRNLKSQTERASQIASAAEEMSQTVVDIAKNASNIAEVSVTTASVAKEGKDMTMNTAQEIKVIEGAIGKLSEVINVLGDRSRQIGEIVTVIKDIADQTNLLALNAAIEAARAGEQGRGFAVVADEVRKLAERTTKATDEIAEMIRGIQTEVDVAEGSMEDATKKVASGVELSNKSAEILGQILSKAQELQSMIQQIASATEQMSSVTDHITQDIGSIAEGSKEISLAVDQSAQTASDIARLGGELKTAIDKFKV</sequence>
<evidence type="ECO:0000313" key="8">
    <source>
        <dbReference type="EMBL" id="ACI20805.1"/>
    </source>
</evidence>
<evidence type="ECO:0000259" key="6">
    <source>
        <dbReference type="PROSITE" id="PS50111"/>
    </source>
</evidence>
<dbReference type="Pfam" id="PF00672">
    <property type="entry name" value="HAMP"/>
    <property type="match status" value="1"/>
</dbReference>
<dbReference type="SUPFAM" id="SSF58104">
    <property type="entry name" value="Methyl-accepting chemotaxis protein (MCP) signaling domain"/>
    <property type="match status" value="1"/>
</dbReference>
<dbReference type="CDD" id="cd11386">
    <property type="entry name" value="MCP_signal"/>
    <property type="match status" value="1"/>
</dbReference>
<dbReference type="PANTHER" id="PTHR32089:SF112">
    <property type="entry name" value="LYSOZYME-LIKE PROTEIN-RELATED"/>
    <property type="match status" value="1"/>
</dbReference>
<dbReference type="InParanoid" id="B5YG73"/>
<dbReference type="GO" id="GO:0016020">
    <property type="term" value="C:membrane"/>
    <property type="evidence" value="ECO:0007669"/>
    <property type="project" value="UniProtKB-SubCell"/>
</dbReference>
<keyword evidence="5" id="KW-0812">Transmembrane</keyword>
<dbReference type="InterPro" id="IPR004089">
    <property type="entry name" value="MCPsignal_dom"/>
</dbReference>
<dbReference type="STRING" id="289376.THEYE_A1474"/>
<dbReference type="InterPro" id="IPR047347">
    <property type="entry name" value="YvaQ-like_sensor"/>
</dbReference>
<comment type="similarity">
    <text evidence="3">Belongs to the methyl-accepting chemotaxis (MCP) protein family.</text>
</comment>
<dbReference type="InterPro" id="IPR024478">
    <property type="entry name" value="HlyB_4HB_MCP"/>
</dbReference>
<evidence type="ECO:0000256" key="5">
    <source>
        <dbReference type="SAM" id="Phobius"/>
    </source>
</evidence>
<feature type="domain" description="HAMP" evidence="7">
    <location>
        <begin position="210"/>
        <end position="262"/>
    </location>
</feature>
<dbReference type="Pfam" id="PF00015">
    <property type="entry name" value="MCPsignal"/>
    <property type="match status" value="1"/>
</dbReference>
<protein>
    <submittedName>
        <fullName evidence="8">Methyl-accepting chemotaxis protein</fullName>
    </submittedName>
</protein>
<dbReference type="EnsemblBacteria" id="ACI20805">
    <property type="protein sequence ID" value="ACI20805"/>
    <property type="gene ID" value="THEYE_A1474"/>
</dbReference>
<gene>
    <name evidence="8" type="ordered locus">THEYE_A1474</name>
</gene>
<dbReference type="CDD" id="cd06225">
    <property type="entry name" value="HAMP"/>
    <property type="match status" value="1"/>
</dbReference>
<dbReference type="InterPro" id="IPR003660">
    <property type="entry name" value="HAMP_dom"/>
</dbReference>
<reference evidence="8 9" key="2">
    <citation type="journal article" date="2015" name="Genome Announc.">
        <title>Genome Sequence of the Sulfate-Reducing Thermophilic Bacterium Thermodesulfovibrio yellowstonii Strain DSM 11347T (Phylum Nitrospirae).</title>
        <authorList>
            <person name="Bhatnagar S."/>
            <person name="Badger J.H."/>
            <person name="Madupu R."/>
            <person name="Khouri H.M."/>
            <person name="O'Connor E.M."/>
            <person name="Robb F.T."/>
            <person name="Ward N.L."/>
            <person name="Eisen J.A."/>
        </authorList>
    </citation>
    <scope>NUCLEOTIDE SEQUENCE [LARGE SCALE GENOMIC DNA]</scope>
    <source>
        <strain evidence="9">ATCC 51303 / DSM 11347 / YP87</strain>
    </source>
</reference>
<dbReference type="FunCoup" id="B5YG73">
    <property type="interactions" value="211"/>
</dbReference>
<dbReference type="RefSeq" id="WP_012545536.1">
    <property type="nucleotide sequence ID" value="NC_011296.1"/>
</dbReference>
<dbReference type="AlphaFoldDB" id="B5YG73"/>
<dbReference type="GO" id="GO:0004888">
    <property type="term" value="F:transmembrane signaling receptor activity"/>
    <property type="evidence" value="ECO:0007669"/>
    <property type="project" value="InterPro"/>
</dbReference>
<feature type="transmembrane region" description="Helical" evidence="5">
    <location>
        <begin position="187"/>
        <end position="208"/>
    </location>
</feature>
<keyword evidence="9" id="KW-1185">Reference proteome</keyword>
<evidence type="ECO:0000256" key="2">
    <source>
        <dbReference type="ARBA" id="ARBA00023224"/>
    </source>
</evidence>
<accession>B5YG73</accession>
<dbReference type="PRINTS" id="PR00260">
    <property type="entry name" value="CHEMTRNSDUCR"/>
</dbReference>
<dbReference type="GO" id="GO:0007165">
    <property type="term" value="P:signal transduction"/>
    <property type="evidence" value="ECO:0007669"/>
    <property type="project" value="UniProtKB-KW"/>
</dbReference>
<dbReference type="FunFam" id="1.10.287.950:FF:000001">
    <property type="entry name" value="Methyl-accepting chemotaxis sensory transducer"/>
    <property type="match status" value="1"/>
</dbReference>
<dbReference type="HOGENOM" id="CLU_000445_107_27_0"/>
<evidence type="ECO:0000256" key="4">
    <source>
        <dbReference type="PROSITE-ProRule" id="PRU00284"/>
    </source>
</evidence>
<dbReference type="OrthoDB" id="358716at2"/>
<keyword evidence="2 4" id="KW-0807">Transducer</keyword>
<evidence type="ECO:0000256" key="3">
    <source>
        <dbReference type="ARBA" id="ARBA00029447"/>
    </source>
</evidence>
<dbReference type="PROSITE" id="PS50111">
    <property type="entry name" value="CHEMOTAXIS_TRANSDUC_2"/>
    <property type="match status" value="1"/>
</dbReference>
<evidence type="ECO:0000313" key="9">
    <source>
        <dbReference type="Proteomes" id="UP000000718"/>
    </source>
</evidence>
<dbReference type="Pfam" id="PF12729">
    <property type="entry name" value="4HB_MCP_1"/>
    <property type="match status" value="1"/>
</dbReference>
<keyword evidence="5" id="KW-0472">Membrane</keyword>
<reference evidence="9" key="1">
    <citation type="submission" date="2008-08" db="EMBL/GenBank/DDBJ databases">
        <title>The complete genome sequence of Thermodesulfovibrio yellowstonii strain ATCC 51303 / DSM 11347 / YP87.</title>
        <authorList>
            <person name="Dodson R.J."/>
            <person name="Durkin A.S."/>
            <person name="Wu M."/>
            <person name="Eisen J."/>
            <person name="Sutton G."/>
        </authorList>
    </citation>
    <scope>NUCLEOTIDE SEQUENCE [LARGE SCALE GENOMIC DNA]</scope>
    <source>
        <strain evidence="9">ATCC 51303 / DSM 11347 / YP87</strain>
    </source>
</reference>
<evidence type="ECO:0000256" key="1">
    <source>
        <dbReference type="ARBA" id="ARBA00004370"/>
    </source>
</evidence>
<name>B5YG73_THEYD</name>
<dbReference type="KEGG" id="tye:THEYE_A1474"/>